<reference evidence="1 2" key="1">
    <citation type="journal article" date="2019" name="Nat. Microbiol.">
        <title>Mediterranean grassland soil C-N compound turnover is dependent on rainfall and depth, and is mediated by genomically divergent microorganisms.</title>
        <authorList>
            <person name="Diamond S."/>
            <person name="Andeer P.F."/>
            <person name="Li Z."/>
            <person name="Crits-Christoph A."/>
            <person name="Burstein D."/>
            <person name="Anantharaman K."/>
            <person name="Lane K.R."/>
            <person name="Thomas B.C."/>
            <person name="Pan C."/>
            <person name="Northen T.R."/>
            <person name="Banfield J.F."/>
        </authorList>
    </citation>
    <scope>NUCLEOTIDE SEQUENCE [LARGE SCALE GENOMIC DNA]</scope>
    <source>
        <strain evidence="1">NP_6</strain>
    </source>
</reference>
<organism evidence="1 2">
    <name type="scientific">Candidatus Segetimicrobium genomatis</name>
    <dbReference type="NCBI Taxonomy" id="2569760"/>
    <lineage>
        <taxon>Bacteria</taxon>
        <taxon>Bacillati</taxon>
        <taxon>Candidatus Sysuimicrobiota</taxon>
        <taxon>Candidatus Sysuimicrobiia</taxon>
        <taxon>Candidatus Sysuimicrobiales</taxon>
        <taxon>Candidatus Segetimicrobiaceae</taxon>
        <taxon>Candidatus Segetimicrobium</taxon>
    </lineage>
</organism>
<dbReference type="Pfam" id="PF01547">
    <property type="entry name" value="SBP_bac_1"/>
    <property type="match status" value="1"/>
</dbReference>
<evidence type="ECO:0000313" key="2">
    <source>
        <dbReference type="Proteomes" id="UP000318093"/>
    </source>
</evidence>
<dbReference type="PANTHER" id="PTHR43649">
    <property type="entry name" value="ARABINOSE-BINDING PROTEIN-RELATED"/>
    <property type="match status" value="1"/>
</dbReference>
<protein>
    <submittedName>
        <fullName evidence="1">Extracellular solute-binding protein</fullName>
    </submittedName>
</protein>
<dbReference type="Proteomes" id="UP000318093">
    <property type="component" value="Unassembled WGS sequence"/>
</dbReference>
<dbReference type="PANTHER" id="PTHR43649:SF12">
    <property type="entry name" value="DIACETYLCHITOBIOSE BINDING PROTEIN DASA"/>
    <property type="match status" value="1"/>
</dbReference>
<comment type="caution">
    <text evidence="1">The sequence shown here is derived from an EMBL/GenBank/DDBJ whole genome shotgun (WGS) entry which is preliminary data.</text>
</comment>
<gene>
    <name evidence="1" type="ORF">E6H03_00695</name>
</gene>
<name>A0A537JP19_9BACT</name>
<dbReference type="InterPro" id="IPR006059">
    <property type="entry name" value="SBP"/>
</dbReference>
<dbReference type="SUPFAM" id="SSF53850">
    <property type="entry name" value="Periplasmic binding protein-like II"/>
    <property type="match status" value="1"/>
</dbReference>
<dbReference type="InterPro" id="IPR050490">
    <property type="entry name" value="Bact_solute-bd_prot1"/>
</dbReference>
<proteinExistence type="predicted"/>
<dbReference type="EMBL" id="VBAN01000018">
    <property type="protein sequence ID" value="TMI85293.1"/>
    <property type="molecule type" value="Genomic_DNA"/>
</dbReference>
<sequence>MAGQIAKSICRTLYFRHSRRHGQGGTGIMGIKHGWKAGTVALGLAGALIIGYAGPSSFAATEVSIRFVNWQSGDHTEKPWVDEIEARFMKDNPGIRIKDEPVDFSGHLHQLVTECAAGDCPDVAEAQGNDIASLASAKLLRSLEGYDKAFVGTLYPTTVDRATVNRVLYGLPWGFDPIGFLYNKELMKKVGLDPNSPPKTIAEAMRDIATAKQNAPDVVGIGIDTTLRDFGVDAEWPYMHAFGAEPIKNGKPDADTPQMRAYLEWVRVLIKNGYTLPGKKMGQFRIFAAQGRLLFLEDGPYFKSVVQGMNTALTDEKLYAAWGVSAIPGGPASGPSAGSSDHQTVTFASSKNKAAALTFMRYLVADEYAIKNFLLRNGDLPAVQGMERKIPELNNPIALGFFKIGGLVVAPPYGPKYEEAYPPIMSNVQRAYSTNDPVAEIARAMQAQLLDVFSK</sequence>
<accession>A0A537JP19</accession>
<evidence type="ECO:0000313" key="1">
    <source>
        <dbReference type="EMBL" id="TMI85293.1"/>
    </source>
</evidence>
<dbReference type="Gene3D" id="3.40.190.10">
    <property type="entry name" value="Periplasmic binding protein-like II"/>
    <property type="match status" value="1"/>
</dbReference>
<dbReference type="AlphaFoldDB" id="A0A537JP19"/>